<name>A0A448Z6L5_9STRA</name>
<organism evidence="1 2">
    <name type="scientific">Pseudo-nitzschia multistriata</name>
    <dbReference type="NCBI Taxonomy" id="183589"/>
    <lineage>
        <taxon>Eukaryota</taxon>
        <taxon>Sar</taxon>
        <taxon>Stramenopiles</taxon>
        <taxon>Ochrophyta</taxon>
        <taxon>Bacillariophyta</taxon>
        <taxon>Bacillariophyceae</taxon>
        <taxon>Bacillariophycidae</taxon>
        <taxon>Bacillariales</taxon>
        <taxon>Bacillariaceae</taxon>
        <taxon>Pseudo-nitzschia</taxon>
    </lineage>
</organism>
<evidence type="ECO:0000313" key="2">
    <source>
        <dbReference type="Proteomes" id="UP000291116"/>
    </source>
</evidence>
<reference evidence="1 2" key="1">
    <citation type="submission" date="2019-01" db="EMBL/GenBank/DDBJ databases">
        <authorList>
            <person name="Ferrante I. M."/>
        </authorList>
    </citation>
    <scope>NUCLEOTIDE SEQUENCE [LARGE SCALE GENOMIC DNA]</scope>
    <source>
        <strain evidence="1 2">B856</strain>
    </source>
</reference>
<dbReference type="OrthoDB" id="49482at2759"/>
<dbReference type="AlphaFoldDB" id="A0A448Z6L5"/>
<accession>A0A448Z6L5</accession>
<sequence>MTVWIDPMLKFIDDDEANRNEDVDFLMHRDNLSWWACIRSNDESEERVANMDTSINDVGLALLAMKAFQERPKVYRPNFVWKVWFPHVVALFRKSGECPVILEHSTSLFLESLVQMVRENSLVAEKVVHRQPDAPVELFILLSNRLMSRAQTNPSGSGKEETRTASHIDEEGQFKMRSQRTVGLIKELLNRFTAVSRVHIVKKFLQQCPTPGLQARFLDLLRPLILTSDIQAKKLLSELLLSIVDNLFNKHWDRKKQNLIGIDLLIDRSVEISIGAITMIQMWCMVHENEFMADLIGIGYDLQGFHAAMKKQLKWWLENPSDAPKSHFRLFLLDNAIESALEQFAVQKSTSAQGNGIQ</sequence>
<protein>
    <submittedName>
        <fullName evidence="1">Uncharacterized protein</fullName>
    </submittedName>
</protein>
<evidence type="ECO:0000313" key="1">
    <source>
        <dbReference type="EMBL" id="VEU37674.1"/>
    </source>
</evidence>
<dbReference type="EMBL" id="CAACVS010000137">
    <property type="protein sequence ID" value="VEU37674.1"/>
    <property type="molecule type" value="Genomic_DNA"/>
</dbReference>
<gene>
    <name evidence="1" type="ORF">PSNMU_V1.4_AUG-EV-PASAV3_0045010</name>
</gene>
<dbReference type="Proteomes" id="UP000291116">
    <property type="component" value="Unassembled WGS sequence"/>
</dbReference>
<keyword evidence="2" id="KW-1185">Reference proteome</keyword>
<proteinExistence type="predicted"/>